<dbReference type="GO" id="GO:0070043">
    <property type="term" value="F:rRNA (guanine-N7-)-methyltransferase activity"/>
    <property type="evidence" value="ECO:0007669"/>
    <property type="project" value="TreeGrafter"/>
</dbReference>
<dbReference type="InterPro" id="IPR053943">
    <property type="entry name" value="RlmKL-like_Mtase_CS"/>
</dbReference>
<sequence length="380" mass="43779">MTQTFSLSATTLFGLEEILAEELKSLGAKNLRVQRRFVEFSGDQYIMYKANLWCRTAIRVLKPIAYFTLHEEKDLYREIREIRWDKYITPQSTIAIDSFVRSSIFTHSLYVSQLTKDAIVDQVRDEKGNRPGVDLKDPDLRLNLHIQQNQAVLSLDSSGDSLHKRGYRIQTNTVPLNEVLAAGILYLTGWDCNSSFIDPMCGSGTFLIEATMMALGRVPGYYRNKFGFMRWLDYDAGLYHGIQDEAIKNEREILTFPIEGSDVNRKTFQIACKNVQNAAMEDYIQIHHKAFEEQEPPPPPGVMVMNPPYGERQEVDQLREKYKRIGDVLKNKYKNYTAYIFTGNLQEAKHIGLKTSFRKELFNGAIDCRLLKYDMYAGSK</sequence>
<dbReference type="CDD" id="cd11715">
    <property type="entry name" value="THUMP_AdoMetMT"/>
    <property type="match status" value="1"/>
</dbReference>
<dbReference type="GO" id="GO:0003723">
    <property type="term" value="F:RNA binding"/>
    <property type="evidence" value="ECO:0007669"/>
    <property type="project" value="UniProtKB-UniRule"/>
</dbReference>
<dbReference type="InterPro" id="IPR054170">
    <property type="entry name" value="RlmL_1st"/>
</dbReference>
<dbReference type="InterPro" id="IPR004114">
    <property type="entry name" value="THUMP_dom"/>
</dbReference>
<keyword evidence="1 5" id="KW-0489">Methyltransferase</keyword>
<dbReference type="PROSITE" id="PS00092">
    <property type="entry name" value="N6_MTASE"/>
    <property type="match status" value="1"/>
</dbReference>
<dbReference type="PANTHER" id="PTHR47313:SF1">
    <property type="entry name" value="RIBOSOMAL RNA LARGE SUBUNIT METHYLTRANSFERASE K_L"/>
    <property type="match status" value="1"/>
</dbReference>
<reference evidence="5 6" key="1">
    <citation type="submission" date="2014-10" db="EMBL/GenBank/DDBJ databases">
        <title>Draft genome of anammox bacterium scalindua brodae, obtained using differential coverage binning of sequence data from two enrichment reactors.</title>
        <authorList>
            <person name="Speth D.R."/>
            <person name="Russ L."/>
            <person name="Kartal B."/>
            <person name="Op den Camp H.J."/>
            <person name="Dutilh B.E."/>
            <person name="Jetten M.S."/>
        </authorList>
    </citation>
    <scope>NUCLEOTIDE SEQUENCE [LARGE SCALE GENOMIC DNA]</scope>
    <source>
        <strain evidence="5">RU1</strain>
    </source>
</reference>
<evidence type="ECO:0000313" key="6">
    <source>
        <dbReference type="Proteomes" id="UP000030652"/>
    </source>
</evidence>
<protein>
    <submittedName>
        <fullName evidence="5">Ribosomal RNA large subunit methyltransferase L</fullName>
        <ecNumber evidence="5">2.1.1.173</ecNumber>
    </submittedName>
</protein>
<dbReference type="AlphaFoldDB" id="A0A0B0EQN3"/>
<dbReference type="SMART" id="SM00981">
    <property type="entry name" value="THUMP"/>
    <property type="match status" value="1"/>
</dbReference>
<dbReference type="Pfam" id="PF02926">
    <property type="entry name" value="THUMP"/>
    <property type="match status" value="1"/>
</dbReference>
<dbReference type="Pfam" id="PF01170">
    <property type="entry name" value="UPF0020"/>
    <property type="match status" value="1"/>
</dbReference>
<evidence type="ECO:0000256" key="1">
    <source>
        <dbReference type="ARBA" id="ARBA00022603"/>
    </source>
</evidence>
<dbReference type="PROSITE" id="PS01261">
    <property type="entry name" value="UPF0020"/>
    <property type="match status" value="1"/>
</dbReference>
<dbReference type="Gene3D" id="3.30.2130.30">
    <property type="match status" value="1"/>
</dbReference>
<dbReference type="InterPro" id="IPR000241">
    <property type="entry name" value="RlmKL-like_Mtase"/>
</dbReference>
<keyword evidence="3" id="KW-0694">RNA-binding</keyword>
<dbReference type="Proteomes" id="UP000030652">
    <property type="component" value="Unassembled WGS sequence"/>
</dbReference>
<dbReference type="EC" id="2.1.1.173" evidence="5"/>
<dbReference type="Gene3D" id="3.40.50.150">
    <property type="entry name" value="Vaccinia Virus protein VP39"/>
    <property type="match status" value="1"/>
</dbReference>
<dbReference type="SUPFAM" id="SSF53335">
    <property type="entry name" value="S-adenosyl-L-methionine-dependent methyltransferases"/>
    <property type="match status" value="1"/>
</dbReference>
<proteinExistence type="predicted"/>
<dbReference type="InterPro" id="IPR002052">
    <property type="entry name" value="DNA_methylase_N6_adenine_CS"/>
</dbReference>
<dbReference type="PROSITE" id="PS51165">
    <property type="entry name" value="THUMP"/>
    <property type="match status" value="1"/>
</dbReference>
<keyword evidence="2 5" id="KW-0808">Transferase</keyword>
<dbReference type="PATRIC" id="fig|237368.3.peg.799"/>
<dbReference type="Pfam" id="PF22020">
    <property type="entry name" value="RlmL_1st"/>
    <property type="match status" value="1"/>
</dbReference>
<evidence type="ECO:0000256" key="3">
    <source>
        <dbReference type="PROSITE-ProRule" id="PRU00529"/>
    </source>
</evidence>
<feature type="domain" description="THUMP" evidence="4">
    <location>
        <begin position="46"/>
        <end position="157"/>
    </location>
</feature>
<accession>A0A0B0EQN3</accession>
<evidence type="ECO:0000259" key="4">
    <source>
        <dbReference type="PROSITE" id="PS51165"/>
    </source>
</evidence>
<organism evidence="5 6">
    <name type="scientific">Candidatus Scalindua brodae</name>
    <dbReference type="NCBI Taxonomy" id="237368"/>
    <lineage>
        <taxon>Bacteria</taxon>
        <taxon>Pseudomonadati</taxon>
        <taxon>Planctomycetota</taxon>
        <taxon>Candidatus Brocadiia</taxon>
        <taxon>Candidatus Brocadiales</taxon>
        <taxon>Candidatus Scalinduaceae</taxon>
        <taxon>Candidatus Scalindua</taxon>
    </lineage>
</organism>
<name>A0A0B0EQN3_9BACT</name>
<evidence type="ECO:0000256" key="2">
    <source>
        <dbReference type="ARBA" id="ARBA00022679"/>
    </source>
</evidence>
<dbReference type="GO" id="GO:0052915">
    <property type="term" value="F:23S rRNA (guanine(2445)-N(2))-methyltransferase activity"/>
    <property type="evidence" value="ECO:0007669"/>
    <property type="project" value="UniProtKB-EC"/>
</dbReference>
<dbReference type="InterPro" id="IPR029063">
    <property type="entry name" value="SAM-dependent_MTases_sf"/>
</dbReference>
<comment type="caution">
    <text evidence="5">The sequence shown here is derived from an EMBL/GenBank/DDBJ whole genome shotgun (WGS) entry which is preliminary data.</text>
</comment>
<dbReference type="PANTHER" id="PTHR47313">
    <property type="entry name" value="RIBOSOMAL RNA LARGE SUBUNIT METHYLTRANSFERASE K/L"/>
    <property type="match status" value="1"/>
</dbReference>
<dbReference type="eggNOG" id="COG0116">
    <property type="taxonomic scope" value="Bacteria"/>
</dbReference>
<evidence type="ECO:0000313" key="5">
    <source>
        <dbReference type="EMBL" id="KHE93448.1"/>
    </source>
</evidence>
<dbReference type="EMBL" id="JRYO01000056">
    <property type="protein sequence ID" value="KHE93448.1"/>
    <property type="molecule type" value="Genomic_DNA"/>
</dbReference>
<gene>
    <name evidence="5" type="primary">rlmL</name>
    <name evidence="5" type="ORF">SCABRO_00743</name>
</gene>